<dbReference type="EMBL" id="NIVC01000344">
    <property type="protein sequence ID" value="PAA85142.1"/>
    <property type="molecule type" value="Genomic_DNA"/>
</dbReference>
<dbReference type="PROSITE" id="PS51457">
    <property type="entry name" value="BEN"/>
    <property type="match status" value="1"/>
</dbReference>
<name>A0A267GIU9_9PLAT</name>
<dbReference type="InterPro" id="IPR018379">
    <property type="entry name" value="BEN_domain"/>
</dbReference>
<evidence type="ECO:0000313" key="3">
    <source>
        <dbReference type="EMBL" id="PAA85142.1"/>
    </source>
</evidence>
<sequence length="184" mass="20491">MQKFVILSDAHPAVSMSLADYQESISRASGSATRHLRILMKHFFSQGTLAKSSLTGNGQYKEVLDENLTMGIRDYIQHRYPKLKSAKINLCCTDVCVQARRVIEKQARCRRLRQSAEINVAFNRISGGGGGGRQLSRLVVDGLRRRSGRGRQRGEFARPDSGPQPEQPQPAPVAPDRFANRLIS</sequence>
<feature type="region of interest" description="Disordered" evidence="1">
    <location>
        <begin position="144"/>
        <end position="184"/>
    </location>
</feature>
<comment type="caution">
    <text evidence="3">The sequence shown here is derived from an EMBL/GenBank/DDBJ whole genome shotgun (WGS) entry which is preliminary data.</text>
</comment>
<proteinExistence type="predicted"/>
<dbReference type="Proteomes" id="UP000215902">
    <property type="component" value="Unassembled WGS sequence"/>
</dbReference>
<dbReference type="AlphaFoldDB" id="A0A267GIU9"/>
<dbReference type="Gene3D" id="1.10.10.2590">
    <property type="entry name" value="BEN domain"/>
    <property type="match status" value="1"/>
</dbReference>
<accession>A0A267GIU9</accession>
<feature type="domain" description="BEN" evidence="2">
    <location>
        <begin position="11"/>
        <end position="113"/>
    </location>
</feature>
<organism evidence="3 4">
    <name type="scientific">Macrostomum lignano</name>
    <dbReference type="NCBI Taxonomy" id="282301"/>
    <lineage>
        <taxon>Eukaryota</taxon>
        <taxon>Metazoa</taxon>
        <taxon>Spiralia</taxon>
        <taxon>Lophotrochozoa</taxon>
        <taxon>Platyhelminthes</taxon>
        <taxon>Rhabditophora</taxon>
        <taxon>Macrostomorpha</taxon>
        <taxon>Macrostomida</taxon>
        <taxon>Macrostomidae</taxon>
        <taxon>Macrostomum</taxon>
    </lineage>
</organism>
<evidence type="ECO:0000259" key="2">
    <source>
        <dbReference type="PROSITE" id="PS51457"/>
    </source>
</evidence>
<gene>
    <name evidence="3" type="ORF">BOX15_Mlig001058g2</name>
</gene>
<dbReference type="GO" id="GO:0003677">
    <property type="term" value="F:DNA binding"/>
    <property type="evidence" value="ECO:0007669"/>
    <property type="project" value="InterPro"/>
</dbReference>
<protein>
    <recommendedName>
        <fullName evidence="2">BEN domain-containing protein</fullName>
    </recommendedName>
</protein>
<dbReference type="Pfam" id="PF10523">
    <property type="entry name" value="BEN"/>
    <property type="match status" value="1"/>
</dbReference>
<keyword evidence="4" id="KW-1185">Reference proteome</keyword>
<evidence type="ECO:0000313" key="4">
    <source>
        <dbReference type="Proteomes" id="UP000215902"/>
    </source>
</evidence>
<dbReference type="OrthoDB" id="6238847at2759"/>
<evidence type="ECO:0000256" key="1">
    <source>
        <dbReference type="SAM" id="MobiDB-lite"/>
    </source>
</evidence>
<reference evidence="3 4" key="1">
    <citation type="submission" date="2017-06" db="EMBL/GenBank/DDBJ databases">
        <title>A platform for efficient transgenesis in Macrostomum lignano, a flatworm model organism for stem cell research.</title>
        <authorList>
            <person name="Berezikov E."/>
        </authorList>
    </citation>
    <scope>NUCLEOTIDE SEQUENCE [LARGE SCALE GENOMIC DNA]</scope>
    <source>
        <strain evidence="3">DV1</strain>
        <tissue evidence="3">Whole organism</tissue>
    </source>
</reference>